<dbReference type="GO" id="GO:0009063">
    <property type="term" value="P:amino acid catabolic process"/>
    <property type="evidence" value="ECO:0007669"/>
    <property type="project" value="InterPro"/>
</dbReference>
<dbReference type="AlphaFoldDB" id="A0A0G8AW91"/>
<dbReference type="InterPro" id="IPR013342">
    <property type="entry name" value="Mandelate_racemase_C"/>
</dbReference>
<dbReference type="SUPFAM" id="SSF51604">
    <property type="entry name" value="Enolase C-terminal domain-like"/>
    <property type="match status" value="1"/>
</dbReference>
<evidence type="ECO:0000256" key="4">
    <source>
        <dbReference type="ARBA" id="ARBA00023235"/>
    </source>
</evidence>
<protein>
    <recommendedName>
        <fullName evidence="7">Dipeptide epimerase</fullName>
        <ecNumber evidence="7">5.1.1.-</ecNumber>
    </recommendedName>
</protein>
<dbReference type="PROSITE" id="PS00909">
    <property type="entry name" value="MR_MLE_2"/>
    <property type="match status" value="1"/>
</dbReference>
<accession>A0A0G8AW91</accession>
<dbReference type="SMART" id="SM00922">
    <property type="entry name" value="MR_MLE"/>
    <property type="match status" value="1"/>
</dbReference>
<feature type="active site" description="Proton acceptor; specific for (S)-substrate epimerization" evidence="5">
    <location>
        <position position="265"/>
    </location>
</feature>
<name>A0A0G8AW91_9SYNE</name>
<feature type="binding site" evidence="6">
    <location>
        <position position="216"/>
    </location>
    <ligand>
        <name>Mg(2+)</name>
        <dbReference type="ChEBI" id="CHEBI:18420"/>
    </ligand>
</feature>
<evidence type="ECO:0000313" key="9">
    <source>
        <dbReference type="EMBL" id="KKZ13215.1"/>
    </source>
</evidence>
<dbReference type="InterPro" id="IPR034593">
    <property type="entry name" value="DgoD-like"/>
</dbReference>
<gene>
    <name evidence="9" type="ORF">TQ37_04560</name>
</gene>
<organism evidence="9 10">
    <name type="scientific">Candidatus Synechococcus spongiarum 15L</name>
    <dbReference type="NCBI Taxonomy" id="1608419"/>
    <lineage>
        <taxon>Bacteria</taxon>
        <taxon>Bacillati</taxon>
        <taxon>Cyanobacteriota</taxon>
        <taxon>Cyanophyceae</taxon>
        <taxon>Synechococcales</taxon>
        <taxon>Synechococcaceae</taxon>
        <taxon>Synechococcus</taxon>
    </lineage>
</organism>
<comment type="similarity">
    <text evidence="1 7">Belongs to the mandelate racemase/muconate lactonizing enzyme family.</text>
</comment>
<evidence type="ECO:0000256" key="7">
    <source>
        <dbReference type="RuleBase" id="RU366006"/>
    </source>
</evidence>
<dbReference type="InterPro" id="IPR013341">
    <property type="entry name" value="Mandelate_racemase_N_dom"/>
</dbReference>
<dbReference type="Gene3D" id="3.30.390.10">
    <property type="entry name" value="Enolase-like, N-terminal domain"/>
    <property type="match status" value="1"/>
</dbReference>
<sequence length="355" mass="39393">MQGCCRPFRIDRVVPLTISRGQTHCLERLLAEVSHEGIIGIGETGRVDTGRYHYGSRAVAAELAQLWPQLKPYAPDQWQQCEPLFASLSPPARCGVDLALLDWWGKALGRPLWRLWGLDRQRCGATSVTVGLGSVEAVRQRLWQWFEQVRPSRIKLKLGSPQGLDHDRQLVQATIRELDRWPGSVDVQIDANGGWDLEQAMTMAPWLKDQGAVLLEQPLPAAPDDHEGYAALRPHCPLPLVVDESCWTLQDLIRLAPHVDGVNLKLLKHGGLSQTLLMARMATGLGLRLMLGCYADTSLLNGAAAQLLPLVQWPDLDSHLNLRRDPFLGLERIEDVIRPSTAPGLGIQLAKSLQC</sequence>
<dbReference type="CDD" id="cd03319">
    <property type="entry name" value="L-Ala-DL-Glu_epimerase"/>
    <property type="match status" value="1"/>
</dbReference>
<dbReference type="PATRIC" id="fig|1608419.3.peg.2463"/>
<dbReference type="SUPFAM" id="SSF54826">
    <property type="entry name" value="Enolase N-terminal domain-like"/>
    <property type="match status" value="1"/>
</dbReference>
<dbReference type="InterPro" id="IPR018110">
    <property type="entry name" value="Mandel_Rmase/mucon_lact_enz_CS"/>
</dbReference>
<dbReference type="STRING" id="431041.FLM9_1421"/>
<proteinExistence type="inferred from homology"/>
<dbReference type="SFLD" id="SFLDS00001">
    <property type="entry name" value="Enolase"/>
    <property type="match status" value="1"/>
</dbReference>
<dbReference type="Pfam" id="PF13378">
    <property type="entry name" value="MR_MLE_C"/>
    <property type="match status" value="1"/>
</dbReference>
<feature type="active site" description="Proton acceptor; specific for (R)-substrate epimerization" evidence="5">
    <location>
        <position position="157"/>
    </location>
</feature>
<keyword evidence="4 7" id="KW-0413">Isomerase</keyword>
<evidence type="ECO:0000256" key="5">
    <source>
        <dbReference type="PIRSR" id="PIRSR634603-1"/>
    </source>
</evidence>
<dbReference type="EC" id="5.1.1.-" evidence="7"/>
<reference evidence="9 10" key="1">
    <citation type="submission" date="2015-02" db="EMBL/GenBank/DDBJ databases">
        <authorList>
            <person name="Slaby B."/>
            <person name="Hentschel U."/>
        </authorList>
    </citation>
    <scope>NUCLEOTIDE SEQUENCE [LARGE SCALE GENOMIC DNA]</scope>
    <source>
        <strain evidence="9">15L</strain>
    </source>
</reference>
<keyword evidence="2 6" id="KW-0479">Metal-binding</keyword>
<dbReference type="Pfam" id="PF02746">
    <property type="entry name" value="MR_MLE_N"/>
    <property type="match status" value="1"/>
</dbReference>
<evidence type="ECO:0000259" key="8">
    <source>
        <dbReference type="SMART" id="SM00922"/>
    </source>
</evidence>
<feature type="binding site" evidence="6">
    <location>
        <position position="190"/>
    </location>
    <ligand>
        <name>Mg(2+)</name>
        <dbReference type="ChEBI" id="CHEBI:18420"/>
    </ligand>
</feature>
<comment type="cofactor">
    <cofactor evidence="6 7">
        <name>Mg(2+)</name>
        <dbReference type="ChEBI" id="CHEBI:18420"/>
    </cofactor>
    <text evidence="6 7">Binds 1 Mg(2+) ion per subunit.</text>
</comment>
<feature type="binding site" evidence="6">
    <location>
        <position position="243"/>
    </location>
    <ligand>
        <name>Mg(2+)</name>
        <dbReference type="ChEBI" id="CHEBI:18420"/>
    </ligand>
</feature>
<dbReference type="InterPro" id="IPR034603">
    <property type="entry name" value="Dipeptide_epimerase"/>
</dbReference>
<evidence type="ECO:0000313" key="10">
    <source>
        <dbReference type="Proteomes" id="UP000035037"/>
    </source>
</evidence>
<dbReference type="GO" id="GO:0016855">
    <property type="term" value="F:racemase and epimerase activity, acting on amino acids and derivatives"/>
    <property type="evidence" value="ECO:0007669"/>
    <property type="project" value="UniProtKB-UniRule"/>
</dbReference>
<dbReference type="PANTHER" id="PTHR48080:SF3">
    <property type="entry name" value="ENOLASE SUPERFAMILY MEMBER DDB_G0284701"/>
    <property type="match status" value="1"/>
</dbReference>
<dbReference type="PANTHER" id="PTHR48080">
    <property type="entry name" value="D-GALACTONATE DEHYDRATASE-RELATED"/>
    <property type="match status" value="1"/>
</dbReference>
<dbReference type="Gene3D" id="3.20.20.120">
    <property type="entry name" value="Enolase-like C-terminal domain"/>
    <property type="match status" value="1"/>
</dbReference>
<dbReference type="InterPro" id="IPR036849">
    <property type="entry name" value="Enolase-like_C_sf"/>
</dbReference>
<dbReference type="GO" id="GO:0046872">
    <property type="term" value="F:metal ion binding"/>
    <property type="evidence" value="ECO:0007669"/>
    <property type="project" value="UniProtKB-KW"/>
</dbReference>
<comment type="caution">
    <text evidence="9">The sequence shown here is derived from an EMBL/GenBank/DDBJ whole genome shotgun (WGS) entry which is preliminary data.</text>
</comment>
<dbReference type="InterPro" id="IPR029065">
    <property type="entry name" value="Enolase_C-like"/>
</dbReference>
<dbReference type="Proteomes" id="UP000035037">
    <property type="component" value="Unassembled WGS sequence"/>
</dbReference>
<dbReference type="InterPro" id="IPR029017">
    <property type="entry name" value="Enolase-like_N"/>
</dbReference>
<dbReference type="EMBL" id="JYFQ01000092">
    <property type="protein sequence ID" value="KKZ13215.1"/>
    <property type="molecule type" value="Genomic_DNA"/>
</dbReference>
<reference evidence="9 10" key="2">
    <citation type="submission" date="2015-05" db="EMBL/GenBank/DDBJ databases">
        <title>Lifestyle Evolution in Cyanobacterial Symbionts of Sponges.</title>
        <authorList>
            <person name="Burgsdorf I."/>
            <person name="Slaby B.M."/>
            <person name="Handley K.M."/>
            <person name="Haber M."/>
            <person name="Blom J."/>
            <person name="Marshall C.W."/>
            <person name="Gilbert J.A."/>
            <person name="Hentschel U."/>
            <person name="Steindler L."/>
        </authorList>
    </citation>
    <scope>NUCLEOTIDE SEQUENCE [LARGE SCALE GENOMIC DNA]</scope>
    <source>
        <strain evidence="9">15L</strain>
    </source>
</reference>
<evidence type="ECO:0000256" key="3">
    <source>
        <dbReference type="ARBA" id="ARBA00022842"/>
    </source>
</evidence>
<keyword evidence="3 6" id="KW-0460">Magnesium</keyword>
<evidence type="ECO:0000256" key="6">
    <source>
        <dbReference type="PIRSR" id="PIRSR634603-3"/>
    </source>
</evidence>
<evidence type="ECO:0000256" key="1">
    <source>
        <dbReference type="ARBA" id="ARBA00008031"/>
    </source>
</evidence>
<evidence type="ECO:0000256" key="2">
    <source>
        <dbReference type="ARBA" id="ARBA00022723"/>
    </source>
</evidence>
<feature type="domain" description="Mandelate racemase/muconate lactonizing enzyme C-terminal" evidence="8">
    <location>
        <begin position="136"/>
        <end position="239"/>
    </location>
</feature>